<dbReference type="InterPro" id="IPR037250">
    <property type="entry name" value="NEAT_dom_sf"/>
</dbReference>
<dbReference type="RefSeq" id="WP_185307355.1">
    <property type="nucleotide sequence ID" value="NZ_CP151430.1"/>
</dbReference>
<dbReference type="NCBIfam" id="TIGR03063">
    <property type="entry name" value="srtB_target"/>
    <property type="match status" value="1"/>
</dbReference>
<dbReference type="PROSITE" id="PS50978">
    <property type="entry name" value="NEAT"/>
    <property type="match status" value="3"/>
</dbReference>
<evidence type="ECO:0000256" key="8">
    <source>
        <dbReference type="SAM" id="SignalP"/>
    </source>
</evidence>
<feature type="compositionally biased region" description="Polar residues" evidence="6">
    <location>
        <begin position="500"/>
        <end position="513"/>
    </location>
</feature>
<dbReference type="Gene3D" id="2.60.40.1850">
    <property type="match status" value="3"/>
</dbReference>
<organism evidence="10 11">
    <name type="scientific">Listeria welshimeri</name>
    <dbReference type="NCBI Taxonomy" id="1643"/>
    <lineage>
        <taxon>Bacteria</taxon>
        <taxon>Bacillati</taxon>
        <taxon>Bacillota</taxon>
        <taxon>Bacilli</taxon>
        <taxon>Bacillales</taxon>
        <taxon>Listeriaceae</taxon>
        <taxon>Listeria</taxon>
    </lineage>
</organism>
<dbReference type="InterPro" id="IPR017502">
    <property type="entry name" value="Sortase_SrtB_target"/>
</dbReference>
<feature type="domain" description="NEAT" evidence="9">
    <location>
        <begin position="362"/>
        <end position="486"/>
    </location>
</feature>
<dbReference type="PANTHER" id="PTHR37824:SF1">
    <property type="entry name" value="IRON-REGULATED SURFACE DETERMINANT PROTEIN C"/>
    <property type="match status" value="1"/>
</dbReference>
<keyword evidence="7" id="KW-0472">Membrane</keyword>
<dbReference type="InterPro" id="IPR050436">
    <property type="entry name" value="IsdA"/>
</dbReference>
<dbReference type="CDD" id="cd06920">
    <property type="entry name" value="NEAT"/>
    <property type="match status" value="3"/>
</dbReference>
<dbReference type="Pfam" id="PF05031">
    <property type="entry name" value="NEAT"/>
    <property type="match status" value="3"/>
</dbReference>
<evidence type="ECO:0000313" key="10">
    <source>
        <dbReference type="EMBL" id="MBC1323923.1"/>
    </source>
</evidence>
<proteinExistence type="predicted"/>
<name>A0A7X0W6S2_LISWE</name>
<dbReference type="SMART" id="SM00725">
    <property type="entry name" value="NEAT"/>
    <property type="match status" value="3"/>
</dbReference>
<evidence type="ECO:0000259" key="9">
    <source>
        <dbReference type="PROSITE" id="PS50978"/>
    </source>
</evidence>
<dbReference type="FunFam" id="2.60.40.1850:FF:000005">
    <property type="entry name" value="Sortase B protein-sorting domain-containing protein"/>
    <property type="match status" value="1"/>
</dbReference>
<accession>A0A7X0W6S2</accession>
<evidence type="ECO:0000313" key="11">
    <source>
        <dbReference type="Proteomes" id="UP000522007"/>
    </source>
</evidence>
<feature type="signal peptide" evidence="8">
    <location>
        <begin position="1"/>
        <end position="28"/>
    </location>
</feature>
<evidence type="ECO:0000256" key="6">
    <source>
        <dbReference type="SAM" id="MobiDB-lite"/>
    </source>
</evidence>
<evidence type="ECO:0000256" key="4">
    <source>
        <dbReference type="ARBA" id="ARBA00022729"/>
    </source>
</evidence>
<dbReference type="SUPFAM" id="SSF158911">
    <property type="entry name" value="NEAT domain-like"/>
    <property type="match status" value="3"/>
</dbReference>
<comment type="caution">
    <text evidence="10">The sequence shown here is derived from an EMBL/GenBank/DDBJ whole genome shotgun (WGS) entry which is preliminary data.</text>
</comment>
<keyword evidence="2" id="KW-0134">Cell wall</keyword>
<feature type="region of interest" description="Disordered" evidence="6">
    <location>
        <begin position="497"/>
        <end position="526"/>
    </location>
</feature>
<dbReference type="Proteomes" id="UP000522007">
    <property type="component" value="Unassembled WGS sequence"/>
</dbReference>
<keyword evidence="7" id="KW-0812">Transmembrane</keyword>
<keyword evidence="5" id="KW-0572">Peptidoglycan-anchor</keyword>
<dbReference type="InterPro" id="IPR006635">
    <property type="entry name" value="NEAT_dom"/>
</dbReference>
<feature type="domain" description="NEAT" evidence="9">
    <location>
        <begin position="184"/>
        <end position="307"/>
    </location>
</feature>
<evidence type="ECO:0000256" key="3">
    <source>
        <dbReference type="ARBA" id="ARBA00022525"/>
    </source>
</evidence>
<reference evidence="10 11" key="1">
    <citation type="submission" date="2020-03" db="EMBL/GenBank/DDBJ databases">
        <title>Soil Listeria distribution.</title>
        <authorList>
            <person name="Liao J."/>
            <person name="Wiedmann M."/>
        </authorList>
    </citation>
    <scope>NUCLEOTIDE SEQUENCE [LARGE SCALE GENOMIC DNA]</scope>
    <source>
        <strain evidence="10 11">FSL L7-1829</strain>
    </source>
</reference>
<gene>
    <name evidence="10" type="ORF">HB853_13395</name>
</gene>
<evidence type="ECO:0000256" key="2">
    <source>
        <dbReference type="ARBA" id="ARBA00022512"/>
    </source>
</evidence>
<comment type="subcellular location">
    <subcellularLocation>
        <location evidence="1">Secreted</location>
        <location evidence="1">Cell wall</location>
        <topology evidence="1">Peptidoglycan-anchor</topology>
    </subcellularLocation>
</comment>
<keyword evidence="4 8" id="KW-0732">Signal</keyword>
<dbReference type="EMBL" id="JAAROP010000020">
    <property type="protein sequence ID" value="MBC1323923.1"/>
    <property type="molecule type" value="Genomic_DNA"/>
</dbReference>
<feature type="domain" description="NEAT" evidence="9">
    <location>
        <begin position="34"/>
        <end position="173"/>
    </location>
</feature>
<keyword evidence="7" id="KW-1133">Transmembrane helix</keyword>
<keyword evidence="3" id="KW-0964">Secreted</keyword>
<dbReference type="PANTHER" id="PTHR37824">
    <property type="entry name" value="IRON-REGULATED SURFACE DETERMINANT PROTEIN C"/>
    <property type="match status" value="1"/>
</dbReference>
<dbReference type="AlphaFoldDB" id="A0A7X0W6S2"/>
<feature type="chain" id="PRO_5031272708" evidence="8">
    <location>
        <begin position="29"/>
        <end position="574"/>
    </location>
</feature>
<evidence type="ECO:0000256" key="7">
    <source>
        <dbReference type="SAM" id="Phobius"/>
    </source>
</evidence>
<feature type="region of interest" description="Disordered" evidence="6">
    <location>
        <begin position="307"/>
        <end position="355"/>
    </location>
</feature>
<feature type="transmembrane region" description="Helical" evidence="7">
    <location>
        <begin position="550"/>
        <end position="568"/>
    </location>
</feature>
<evidence type="ECO:0000256" key="5">
    <source>
        <dbReference type="ARBA" id="ARBA00023088"/>
    </source>
</evidence>
<protein>
    <submittedName>
        <fullName evidence="10">Sortase B protein-sorting domain-containing protein</fullName>
    </submittedName>
</protein>
<evidence type="ECO:0000256" key="1">
    <source>
        <dbReference type="ARBA" id="ARBA00004168"/>
    </source>
</evidence>
<sequence length="574" mass="63872">MKKLWKKGLLAFLALTLIFQLIPGFASAADSRLKDGGEYQVQVNFYKDNTGKTTKESSEADKYIDHTATIKVENGQPYMYLTITNSNFWQTMAVSKDGTRPEKPAQAEVYQDSYQDVQTVSSDAANNTRVEKFKLSSLDDVIFSYMHIKVDAINYDHWYQVDLTIDPSTFKVISEPTVTTPVTLSDGIYTIPFVAKKANDDSNSSMQNYFNNPAWLKVKNGKKTVAMTVNDNKTVTALKTQVSGALQDVKVVSEDKDANTRIVEFVVEDLNQPLSAHVNYEAPFNGSVYKGQADFRYVFDTTKAVTASSYPGTDETPPVVDPGETKPPVTTPDPDPGTTNPPVTTPPTTPSKPVVVDPKNLLNNHTYSIDFDVFKDGTTETSMMESYVMKPALIKVENNQPYVYLTLTNSSWIKTFQFKQNGVWKDMEVVSGDINKNTRTVKYPVKDGTANTDVKTHVLIEDMPGFSYDHEYIVQVKLNAATMKDITGKDVTLTEPVKNDLSNTGDVGKSNNAGPKLAKPDFDDTNSVEKTALTNNKAEKNAKTNDSSSMAWYITLFGASFLYLAYRLKRKRLS</sequence>
<dbReference type="FunFam" id="2.60.40.1850:FF:000004">
    <property type="entry name" value="Sortase B protein-sorting domain-containing protein"/>
    <property type="match status" value="1"/>
</dbReference>